<evidence type="ECO:0000313" key="1">
    <source>
        <dbReference type="EMBL" id="CAK8163238.1"/>
    </source>
</evidence>
<organism evidence="1 2">
    <name type="scientific">Candidatus Xenohaliotis californiensis</name>
    <dbReference type="NCBI Taxonomy" id="84677"/>
    <lineage>
        <taxon>Bacteria</taxon>
        <taxon>Pseudomonadati</taxon>
        <taxon>Pseudomonadota</taxon>
        <taxon>Alphaproteobacteria</taxon>
        <taxon>Rickettsiales</taxon>
        <taxon>Anaplasmataceae</taxon>
        <taxon>Candidatus Xenohaliotis</taxon>
    </lineage>
</organism>
<sequence length="38" mass="4523">MVNEAQKNFIQKTFKEVWFVFRGGVKDVLNKIYNTCNL</sequence>
<protein>
    <submittedName>
        <fullName evidence="1">Uncharacterized protein</fullName>
    </submittedName>
</protein>
<dbReference type="Proteomes" id="UP001314181">
    <property type="component" value="Unassembled WGS sequence"/>
</dbReference>
<dbReference type="EMBL" id="CAWVOK010000025">
    <property type="protein sequence ID" value="CAK8163238.1"/>
    <property type="molecule type" value="Genomic_DNA"/>
</dbReference>
<accession>A0ABP0EWH4</accession>
<evidence type="ECO:0000313" key="2">
    <source>
        <dbReference type="Proteomes" id="UP001314181"/>
    </source>
</evidence>
<reference evidence="1 2" key="1">
    <citation type="submission" date="2024-01" db="EMBL/GenBank/DDBJ databases">
        <authorList>
            <person name="Kunselman E."/>
        </authorList>
    </citation>
    <scope>NUCLEOTIDE SEQUENCE [LARGE SCALE GENOMIC DNA]</scope>
    <source>
        <strain evidence="1">2 abalone samples</strain>
    </source>
</reference>
<name>A0ABP0EWH4_9RICK</name>
<comment type="caution">
    <text evidence="1">The sequence shown here is derived from an EMBL/GenBank/DDBJ whole genome shotgun (WGS) entry which is preliminary data.</text>
</comment>
<proteinExistence type="predicted"/>
<keyword evidence="2" id="KW-1185">Reference proteome</keyword>
<gene>
    <name evidence="1" type="ORF">CAXC1_320043</name>
</gene>